<organism evidence="2 3">
    <name type="scientific">Salvelinus namaycush</name>
    <name type="common">Lake trout</name>
    <name type="synonym">Salmo namaycush</name>
    <dbReference type="NCBI Taxonomy" id="8040"/>
    <lineage>
        <taxon>Eukaryota</taxon>
        <taxon>Metazoa</taxon>
        <taxon>Chordata</taxon>
        <taxon>Craniata</taxon>
        <taxon>Vertebrata</taxon>
        <taxon>Euteleostomi</taxon>
        <taxon>Actinopterygii</taxon>
        <taxon>Neopterygii</taxon>
        <taxon>Teleostei</taxon>
        <taxon>Protacanthopterygii</taxon>
        <taxon>Salmoniformes</taxon>
        <taxon>Salmonidae</taxon>
        <taxon>Salmoninae</taxon>
        <taxon>Salvelinus</taxon>
    </lineage>
</organism>
<dbReference type="KEGG" id="snh:120027039"/>
<dbReference type="GeneID" id="120027039"/>
<gene>
    <name evidence="3" type="primary">LOC120027039</name>
</gene>
<evidence type="ECO:0000313" key="3">
    <source>
        <dbReference type="RefSeq" id="XP_038827811.1"/>
    </source>
</evidence>
<reference evidence="3" key="1">
    <citation type="submission" date="2025-08" db="UniProtKB">
        <authorList>
            <consortium name="RefSeq"/>
        </authorList>
    </citation>
    <scope>IDENTIFICATION</scope>
    <source>
        <tissue evidence="3">White muscle</tissue>
    </source>
</reference>
<feature type="region of interest" description="Disordered" evidence="1">
    <location>
        <begin position="33"/>
        <end position="177"/>
    </location>
</feature>
<keyword evidence="2" id="KW-1185">Reference proteome</keyword>
<protein>
    <submittedName>
        <fullName evidence="3">DNA topoisomerase 2-beta-like</fullName>
    </submittedName>
</protein>
<sequence length="177" mass="19094">MSAGKGTKLVKGKVGKPKVKKLHLEETLPSPYGRRVVPTITQAMKTDASKKMTKKKKGDADLLMKLEFDDEMGVLGSDGGTGENSLNSSSNTPAPTPAKPKAPRVKQEKRSQVLQSQETPTPKGSSGKKVKKRNPWSEDESKSESDLEDSEPVVIPRDTKSQRASELGTGILPDHSS</sequence>
<dbReference type="RefSeq" id="XP_038827811.1">
    <property type="nucleotide sequence ID" value="XM_038971883.1"/>
</dbReference>
<feature type="compositionally biased region" description="Basic and acidic residues" evidence="1">
    <location>
        <begin position="58"/>
        <end position="67"/>
    </location>
</feature>
<proteinExistence type="predicted"/>
<evidence type="ECO:0000256" key="1">
    <source>
        <dbReference type="SAM" id="MobiDB-lite"/>
    </source>
</evidence>
<dbReference type="AlphaFoldDB" id="A0A8U0PNQ8"/>
<accession>A0A8U0PNQ8</accession>
<feature type="compositionally biased region" description="Polar residues" evidence="1">
    <location>
        <begin position="112"/>
        <end position="124"/>
    </location>
</feature>
<name>A0A8U0PNQ8_SALNM</name>
<dbReference type="Proteomes" id="UP000808372">
    <property type="component" value="Chromosome 32"/>
</dbReference>
<feature type="compositionally biased region" description="Basic and acidic residues" evidence="1">
    <location>
        <begin position="135"/>
        <end position="145"/>
    </location>
</feature>
<evidence type="ECO:0000313" key="2">
    <source>
        <dbReference type="Proteomes" id="UP000808372"/>
    </source>
</evidence>